<dbReference type="SUPFAM" id="SSF81606">
    <property type="entry name" value="PP2C-like"/>
    <property type="match status" value="1"/>
</dbReference>
<dbReference type="Proteomes" id="UP001054902">
    <property type="component" value="Unassembled WGS sequence"/>
</dbReference>
<dbReference type="CDD" id="cd00143">
    <property type="entry name" value="PP2Cc"/>
    <property type="match status" value="1"/>
</dbReference>
<dbReference type="InterPro" id="IPR001932">
    <property type="entry name" value="PPM-type_phosphatase-like_dom"/>
</dbReference>
<dbReference type="PANTHER" id="PTHR13832">
    <property type="entry name" value="PROTEIN PHOSPHATASE 2C"/>
    <property type="match status" value="1"/>
</dbReference>
<evidence type="ECO:0000256" key="1">
    <source>
        <dbReference type="ARBA" id="ARBA00006702"/>
    </source>
</evidence>
<dbReference type="GO" id="GO:0004722">
    <property type="term" value="F:protein serine/threonine phosphatase activity"/>
    <property type="evidence" value="ECO:0007669"/>
    <property type="project" value="InterPro"/>
</dbReference>
<dbReference type="Pfam" id="PF00481">
    <property type="entry name" value="PP2C"/>
    <property type="match status" value="2"/>
</dbReference>
<reference evidence="3 4" key="1">
    <citation type="journal article" date="2021" name="Sci. Rep.">
        <title>The genome of the diatom Chaetoceros tenuissimus carries an ancient integrated fragment of an extant virus.</title>
        <authorList>
            <person name="Hongo Y."/>
            <person name="Kimura K."/>
            <person name="Takaki Y."/>
            <person name="Yoshida Y."/>
            <person name="Baba S."/>
            <person name="Kobayashi G."/>
            <person name="Nagasaki K."/>
            <person name="Hano T."/>
            <person name="Tomaru Y."/>
        </authorList>
    </citation>
    <scope>NUCLEOTIDE SEQUENCE [LARGE SCALE GENOMIC DNA]</scope>
    <source>
        <strain evidence="3 4">NIES-3715</strain>
    </source>
</reference>
<dbReference type="InterPro" id="IPR015655">
    <property type="entry name" value="PP2C"/>
</dbReference>
<keyword evidence="4" id="KW-1185">Reference proteome</keyword>
<gene>
    <name evidence="3" type="ORF">CTEN210_07942</name>
</gene>
<proteinExistence type="inferred from homology"/>
<dbReference type="Gene3D" id="3.60.40.10">
    <property type="entry name" value="PPM-type phosphatase domain"/>
    <property type="match status" value="1"/>
</dbReference>
<evidence type="ECO:0000313" key="4">
    <source>
        <dbReference type="Proteomes" id="UP001054902"/>
    </source>
</evidence>
<organism evidence="3 4">
    <name type="scientific">Chaetoceros tenuissimus</name>
    <dbReference type="NCBI Taxonomy" id="426638"/>
    <lineage>
        <taxon>Eukaryota</taxon>
        <taxon>Sar</taxon>
        <taxon>Stramenopiles</taxon>
        <taxon>Ochrophyta</taxon>
        <taxon>Bacillariophyta</taxon>
        <taxon>Coscinodiscophyceae</taxon>
        <taxon>Chaetocerotophycidae</taxon>
        <taxon>Chaetocerotales</taxon>
        <taxon>Chaetocerotaceae</taxon>
        <taxon>Chaetoceros</taxon>
    </lineage>
</organism>
<protein>
    <recommendedName>
        <fullName evidence="2">PPM-type phosphatase domain-containing protein</fullName>
    </recommendedName>
</protein>
<sequence length="341" mass="38315">MPPSNANCGVKKMQISFAEQMNPQKRNTMEDSHVIQHPNNSEWSHDSTFIGCYDGHGGRDIVEFLEDNLHSIICQELNHDDDAPIYERLERSFLMADVQSKLKNIQTSGSTVAICIIEREIVSKDSNDEKCMRIKIHAANAGDARAVLSCKPSLLSSEITNDQGTTKLEGKNTTFHDRNDATTIRLTEDHKADDPSEVERIENAGGFFMRNRVLGIMAVARSLGDHGMKEFVTAKPYVRSIEFCLDLNQVASCENEDCSNESLEEREFIILACDGLWDTMEDHEAVAIVRKFLKIQQDLSNNNDGQPLNTYDLRDKAAQILCKEALKRGTTDNVTALVAWF</sequence>
<accession>A0AAD3H5X3</accession>
<dbReference type="PROSITE" id="PS51746">
    <property type="entry name" value="PPM_2"/>
    <property type="match status" value="1"/>
</dbReference>
<name>A0AAD3H5X3_9STRA</name>
<dbReference type="PANTHER" id="PTHR13832:SF837">
    <property type="entry name" value="PROTEIN PHOSPHATASE 2C-LIKE DOMAIN-CONTAINING PROTEIN 1"/>
    <property type="match status" value="1"/>
</dbReference>
<evidence type="ECO:0000259" key="2">
    <source>
        <dbReference type="PROSITE" id="PS51746"/>
    </source>
</evidence>
<evidence type="ECO:0000313" key="3">
    <source>
        <dbReference type="EMBL" id="GFH51466.1"/>
    </source>
</evidence>
<comment type="similarity">
    <text evidence="1">Belongs to the PP2C family.</text>
</comment>
<dbReference type="SMART" id="SM00332">
    <property type="entry name" value="PP2Cc"/>
    <property type="match status" value="1"/>
</dbReference>
<comment type="caution">
    <text evidence="3">The sequence shown here is derived from an EMBL/GenBank/DDBJ whole genome shotgun (WGS) entry which is preliminary data.</text>
</comment>
<dbReference type="AlphaFoldDB" id="A0AAD3H5X3"/>
<feature type="domain" description="PPM-type phosphatase" evidence="2">
    <location>
        <begin position="14"/>
        <end position="341"/>
    </location>
</feature>
<dbReference type="InterPro" id="IPR036457">
    <property type="entry name" value="PPM-type-like_dom_sf"/>
</dbReference>
<dbReference type="EMBL" id="BLLK01000045">
    <property type="protein sequence ID" value="GFH51466.1"/>
    <property type="molecule type" value="Genomic_DNA"/>
</dbReference>